<evidence type="ECO:0000256" key="1">
    <source>
        <dbReference type="ARBA" id="ARBA00022664"/>
    </source>
</evidence>
<evidence type="ECO:0000256" key="2">
    <source>
        <dbReference type="ARBA" id="ARBA00022801"/>
    </source>
</evidence>
<dbReference type="GO" id="GO:0004651">
    <property type="term" value="F:polynucleotide 5'-phosphatase activity"/>
    <property type="evidence" value="ECO:0007669"/>
    <property type="project" value="InterPro"/>
</dbReference>
<comment type="catalytic activity">
    <reaction evidence="4">
        <text>a 5'-end triphospho-ribonucleoside in mRNA + H2O = a 5'-end diphospho-ribonucleoside in mRNA + phosphate + H(+)</text>
        <dbReference type="Rhea" id="RHEA:67004"/>
        <dbReference type="Rhea" id="RHEA-COMP:17164"/>
        <dbReference type="Rhea" id="RHEA-COMP:17165"/>
        <dbReference type="ChEBI" id="CHEBI:15377"/>
        <dbReference type="ChEBI" id="CHEBI:15378"/>
        <dbReference type="ChEBI" id="CHEBI:43474"/>
        <dbReference type="ChEBI" id="CHEBI:167616"/>
        <dbReference type="ChEBI" id="CHEBI:167618"/>
        <dbReference type="EC" id="3.6.1.74"/>
    </reaction>
    <physiologicalReaction direction="left-to-right" evidence="4">
        <dbReference type="Rhea" id="RHEA:67005"/>
    </physiologicalReaction>
</comment>
<dbReference type="GO" id="GO:0140818">
    <property type="term" value="F:mRNA 5'-triphosphate monophosphatase activity"/>
    <property type="evidence" value="ECO:0007669"/>
    <property type="project" value="UniProtKB-EC"/>
</dbReference>
<dbReference type="Gene3D" id="3.20.100.10">
    <property type="entry name" value="mRNA triphosphatase Cet1-like"/>
    <property type="match status" value="1"/>
</dbReference>
<name>A0A6C0LW51_9ZZZZ</name>
<keyword evidence="1" id="KW-0507">mRNA processing</keyword>
<proteinExistence type="predicted"/>
<dbReference type="AlphaFoldDB" id="A0A6C0LW51"/>
<dbReference type="InterPro" id="IPR033469">
    <property type="entry name" value="CYTH-like_dom_sf"/>
</dbReference>
<evidence type="ECO:0000256" key="3">
    <source>
        <dbReference type="ARBA" id="ARBA00035028"/>
    </source>
</evidence>
<evidence type="ECO:0000256" key="4">
    <source>
        <dbReference type="ARBA" id="ARBA00047740"/>
    </source>
</evidence>
<dbReference type="InterPro" id="IPR037009">
    <property type="entry name" value="mRNA_triPase_Cet1_sf"/>
</dbReference>
<reference evidence="5" key="1">
    <citation type="journal article" date="2020" name="Nature">
        <title>Giant virus diversity and host interactions through global metagenomics.</title>
        <authorList>
            <person name="Schulz F."/>
            <person name="Roux S."/>
            <person name="Paez-Espino D."/>
            <person name="Jungbluth S."/>
            <person name="Walsh D.A."/>
            <person name="Denef V.J."/>
            <person name="McMahon K.D."/>
            <person name="Konstantinidis K.T."/>
            <person name="Eloe-Fadrosh E.A."/>
            <person name="Kyrpides N.C."/>
            <person name="Woyke T."/>
        </authorList>
    </citation>
    <scope>NUCLEOTIDE SEQUENCE</scope>
    <source>
        <strain evidence="5">GVMAG-S-1016704-121</strain>
    </source>
</reference>
<sequence length="230" mass="26224">MYIKKVTALLDEAKKLHKQDIPVEIEVRIGSIENGTFKAGVPRGRYNMMMDWFQQSNLTTTGNWTTSIAHFTGKHERCIITKDTPGSVKNIELVEKKPVGSIILSSNHPEGIALRFCVYTEKPLPNKGTVTTGGMVRYRQRKSYSIDSKGYENTFSFDFTQVWQGTSERNAKELHRHSKDTRFEIELELTNNTYLEDMSSNYLADSIIGKCVSLFQHEMEVGRAFDLTVV</sequence>
<keyword evidence="2" id="KW-0378">Hydrolase</keyword>
<protein>
    <recommendedName>
        <fullName evidence="3">mRNA 5'-phosphatase</fullName>
        <ecNumber evidence="3">3.6.1.74</ecNumber>
    </recommendedName>
</protein>
<dbReference type="EC" id="3.6.1.74" evidence="3"/>
<dbReference type="GO" id="GO:0006397">
    <property type="term" value="P:mRNA processing"/>
    <property type="evidence" value="ECO:0007669"/>
    <property type="project" value="UniProtKB-KW"/>
</dbReference>
<dbReference type="EMBL" id="MN740557">
    <property type="protein sequence ID" value="QHU33462.1"/>
    <property type="molecule type" value="Genomic_DNA"/>
</dbReference>
<evidence type="ECO:0000313" key="5">
    <source>
        <dbReference type="EMBL" id="QHU33462.1"/>
    </source>
</evidence>
<organism evidence="5">
    <name type="scientific">viral metagenome</name>
    <dbReference type="NCBI Taxonomy" id="1070528"/>
    <lineage>
        <taxon>unclassified sequences</taxon>
        <taxon>metagenomes</taxon>
        <taxon>organismal metagenomes</taxon>
    </lineage>
</organism>
<accession>A0A6C0LW51</accession>
<dbReference type="SUPFAM" id="SSF55154">
    <property type="entry name" value="CYTH-like phosphatases"/>
    <property type="match status" value="1"/>
</dbReference>